<dbReference type="GO" id="GO:0045893">
    <property type="term" value="P:positive regulation of DNA-templated transcription"/>
    <property type="evidence" value="ECO:0007669"/>
    <property type="project" value="UniProtKB-ARBA"/>
</dbReference>
<dbReference type="CDD" id="cd17620">
    <property type="entry name" value="REC_OmpR_KdpE-like"/>
    <property type="match status" value="1"/>
</dbReference>
<keyword evidence="15" id="KW-1185">Reference proteome</keyword>
<dbReference type="InterPro" id="IPR036388">
    <property type="entry name" value="WH-like_DNA-bd_sf"/>
</dbReference>
<dbReference type="PANTHER" id="PTHR48111:SF50">
    <property type="entry name" value="KDP OPERON TRANSCRIPTIONAL REGULATORY PROTEIN KDPE"/>
    <property type="match status" value="1"/>
</dbReference>
<dbReference type="Pfam" id="PF00486">
    <property type="entry name" value="Trans_reg_C"/>
    <property type="match status" value="1"/>
</dbReference>
<evidence type="ECO:0000256" key="6">
    <source>
        <dbReference type="ARBA" id="ARBA00023015"/>
    </source>
</evidence>
<evidence type="ECO:0000256" key="3">
    <source>
        <dbReference type="ARBA" id="ARBA00022490"/>
    </source>
</evidence>
<comment type="subcellular location">
    <subcellularLocation>
        <location evidence="1">Cytoplasm</location>
    </subcellularLocation>
</comment>
<evidence type="ECO:0000256" key="8">
    <source>
        <dbReference type="ARBA" id="ARBA00023163"/>
    </source>
</evidence>
<feature type="domain" description="Response regulatory" evidence="12">
    <location>
        <begin position="7"/>
        <end position="120"/>
    </location>
</feature>
<dbReference type="RefSeq" id="WP_213540914.1">
    <property type="nucleotide sequence ID" value="NZ_AP023418.1"/>
</dbReference>
<evidence type="ECO:0000256" key="7">
    <source>
        <dbReference type="ARBA" id="ARBA00023125"/>
    </source>
</evidence>
<organism evidence="14 15">
    <name type="scientific">Vescimonas coprocola</name>
    <dbReference type="NCBI Taxonomy" id="2714355"/>
    <lineage>
        <taxon>Bacteria</taxon>
        <taxon>Bacillati</taxon>
        <taxon>Bacillota</taxon>
        <taxon>Clostridia</taxon>
        <taxon>Eubacteriales</taxon>
        <taxon>Oscillospiraceae</taxon>
        <taxon>Vescimonas</taxon>
    </lineage>
</organism>
<dbReference type="Gene3D" id="3.40.50.2300">
    <property type="match status" value="1"/>
</dbReference>
<dbReference type="GO" id="GO:0000156">
    <property type="term" value="F:phosphorelay response regulator activity"/>
    <property type="evidence" value="ECO:0007669"/>
    <property type="project" value="TreeGrafter"/>
</dbReference>
<evidence type="ECO:0000313" key="15">
    <source>
        <dbReference type="Proteomes" id="UP000681035"/>
    </source>
</evidence>
<proteinExistence type="predicted"/>
<sequence>MGNNKYKILIVEDEANIRSFIKANLETSDYQVLCAETCELGMMMYASHHPDLIVLDLGLPDRDGMSLIQEVRKTDTVPIIVLSARSNERDKVEALDLGANDYITKPFGTEELLARIRAVLRSHRHSEEKESSPGGKFQLQDLLIDYDTRQVFVGKEEIDLTQTEYNIMAFLSVHAGKVLTYAAIIRAVWGYSDYGSVKKLQVNMKNIRKKMGVTPGEKRYIINELGVGYRMLAEDEA</sequence>
<keyword evidence="6" id="KW-0805">Transcription regulation</keyword>
<evidence type="ECO:0000259" key="12">
    <source>
        <dbReference type="PROSITE" id="PS50110"/>
    </source>
</evidence>
<dbReference type="InterPro" id="IPR001867">
    <property type="entry name" value="OmpR/PhoB-type_DNA-bd"/>
</dbReference>
<dbReference type="CDD" id="cd00383">
    <property type="entry name" value="trans_reg_C"/>
    <property type="match status" value="1"/>
</dbReference>
<dbReference type="InterPro" id="IPR011006">
    <property type="entry name" value="CheY-like_superfamily"/>
</dbReference>
<reference evidence="14" key="1">
    <citation type="submission" date="2020-09" db="EMBL/GenBank/DDBJ databases">
        <title>New species isolated from human feces.</title>
        <authorList>
            <person name="Kitahara M."/>
            <person name="Shigeno Y."/>
            <person name="Shime M."/>
            <person name="Matsumoto Y."/>
            <person name="Nakamura S."/>
            <person name="Motooka D."/>
            <person name="Fukuoka S."/>
            <person name="Nishikawa H."/>
            <person name="Benno Y."/>
        </authorList>
    </citation>
    <scope>NUCLEOTIDE SEQUENCE</scope>
    <source>
        <strain evidence="14">MM50</strain>
    </source>
</reference>
<feature type="DNA-binding region" description="OmpR/PhoB-type" evidence="11">
    <location>
        <begin position="134"/>
        <end position="233"/>
    </location>
</feature>
<dbReference type="GO" id="GO:0000987">
    <property type="term" value="F:cis-regulatory region sequence-specific DNA binding"/>
    <property type="evidence" value="ECO:0007669"/>
    <property type="project" value="UniProtKB-ARBA"/>
</dbReference>
<feature type="domain" description="OmpR/PhoB-type" evidence="13">
    <location>
        <begin position="134"/>
        <end position="233"/>
    </location>
</feature>
<dbReference type="PROSITE" id="PS51755">
    <property type="entry name" value="OMPR_PHOB"/>
    <property type="match status" value="1"/>
</dbReference>
<dbReference type="Pfam" id="PF00072">
    <property type="entry name" value="Response_reg"/>
    <property type="match status" value="1"/>
</dbReference>
<evidence type="ECO:0000256" key="1">
    <source>
        <dbReference type="ARBA" id="ARBA00004496"/>
    </source>
</evidence>
<name>A0A810Q1Z6_9FIRM</name>
<evidence type="ECO:0000256" key="5">
    <source>
        <dbReference type="ARBA" id="ARBA00023012"/>
    </source>
</evidence>
<dbReference type="InterPro" id="IPR001789">
    <property type="entry name" value="Sig_transdc_resp-reg_receiver"/>
</dbReference>
<evidence type="ECO:0000256" key="11">
    <source>
        <dbReference type="PROSITE-ProRule" id="PRU01091"/>
    </source>
</evidence>
<dbReference type="PANTHER" id="PTHR48111">
    <property type="entry name" value="REGULATOR OF RPOS"/>
    <property type="match status" value="1"/>
</dbReference>
<keyword evidence="7 11" id="KW-0238">DNA-binding</keyword>
<dbReference type="InterPro" id="IPR039420">
    <property type="entry name" value="WalR-like"/>
</dbReference>
<dbReference type="GO" id="GO:0005829">
    <property type="term" value="C:cytosol"/>
    <property type="evidence" value="ECO:0007669"/>
    <property type="project" value="TreeGrafter"/>
</dbReference>
<accession>A0A810Q1Z6</accession>
<dbReference type="AlphaFoldDB" id="A0A810Q1Z6"/>
<keyword evidence="4 10" id="KW-0597">Phosphoprotein</keyword>
<dbReference type="FunFam" id="3.40.50.2300:FF:000021">
    <property type="entry name" value="Two-component system response regulator KdpE"/>
    <property type="match status" value="1"/>
</dbReference>
<dbReference type="Gene3D" id="6.10.250.690">
    <property type="match status" value="1"/>
</dbReference>
<dbReference type="SMART" id="SM00448">
    <property type="entry name" value="REC"/>
    <property type="match status" value="1"/>
</dbReference>
<dbReference type="KEGG" id="vcop:MM50RIKEN_21220"/>
<comment type="function">
    <text evidence="9">May play the central regulatory role in sporulation. It may be an element of the effector pathway responsible for the activation of sporulation genes in response to nutritional stress. Spo0A may act in concert with spo0H (a sigma factor) to control the expression of some genes that are critical to the sporulation process.</text>
</comment>
<keyword evidence="8" id="KW-0804">Transcription</keyword>
<dbReference type="SUPFAM" id="SSF52172">
    <property type="entry name" value="CheY-like"/>
    <property type="match status" value="1"/>
</dbReference>
<evidence type="ECO:0000256" key="9">
    <source>
        <dbReference type="ARBA" id="ARBA00024867"/>
    </source>
</evidence>
<dbReference type="Gene3D" id="1.10.10.10">
    <property type="entry name" value="Winged helix-like DNA-binding domain superfamily/Winged helix DNA-binding domain"/>
    <property type="match status" value="1"/>
</dbReference>
<evidence type="ECO:0000256" key="2">
    <source>
        <dbReference type="ARBA" id="ARBA00018672"/>
    </source>
</evidence>
<gene>
    <name evidence="14" type="ORF">MM50RIKEN_21220</name>
</gene>
<dbReference type="GO" id="GO:0032993">
    <property type="term" value="C:protein-DNA complex"/>
    <property type="evidence" value="ECO:0007669"/>
    <property type="project" value="TreeGrafter"/>
</dbReference>
<keyword evidence="3" id="KW-0963">Cytoplasm</keyword>
<evidence type="ECO:0000256" key="10">
    <source>
        <dbReference type="PROSITE-ProRule" id="PRU00169"/>
    </source>
</evidence>
<evidence type="ECO:0000313" key="14">
    <source>
        <dbReference type="EMBL" id="BCK82359.1"/>
    </source>
</evidence>
<dbReference type="GO" id="GO:0042802">
    <property type="term" value="F:identical protein binding"/>
    <property type="evidence" value="ECO:0007669"/>
    <property type="project" value="UniProtKB-ARBA"/>
</dbReference>
<evidence type="ECO:0000256" key="4">
    <source>
        <dbReference type="ARBA" id="ARBA00022553"/>
    </source>
</evidence>
<keyword evidence="5" id="KW-0902">Two-component regulatory system</keyword>
<dbReference type="Proteomes" id="UP000681035">
    <property type="component" value="Chromosome"/>
</dbReference>
<feature type="modified residue" description="4-aspartylphosphate" evidence="10">
    <location>
        <position position="56"/>
    </location>
</feature>
<dbReference type="EMBL" id="AP023418">
    <property type="protein sequence ID" value="BCK82359.1"/>
    <property type="molecule type" value="Genomic_DNA"/>
</dbReference>
<protein>
    <recommendedName>
        <fullName evidence="2">Stage 0 sporulation protein A homolog</fullName>
    </recommendedName>
</protein>
<dbReference type="PROSITE" id="PS50110">
    <property type="entry name" value="RESPONSE_REGULATORY"/>
    <property type="match status" value="1"/>
</dbReference>
<dbReference type="SMART" id="SM00862">
    <property type="entry name" value="Trans_reg_C"/>
    <property type="match status" value="1"/>
</dbReference>
<evidence type="ECO:0000259" key="13">
    <source>
        <dbReference type="PROSITE" id="PS51755"/>
    </source>
</evidence>